<name>A0ABW9UQX1_9SPHN</name>
<dbReference type="EMBL" id="WTYO01000001">
    <property type="protein sequence ID" value="MXO67269.1"/>
    <property type="molecule type" value="Genomic_DNA"/>
</dbReference>
<organism evidence="2 3">
    <name type="scientific">Pelagerythrobacter marinus</name>
    <dbReference type="NCBI Taxonomy" id="538382"/>
    <lineage>
        <taxon>Bacteria</taxon>
        <taxon>Pseudomonadati</taxon>
        <taxon>Pseudomonadota</taxon>
        <taxon>Alphaproteobacteria</taxon>
        <taxon>Sphingomonadales</taxon>
        <taxon>Erythrobacteraceae</taxon>
        <taxon>Pelagerythrobacter</taxon>
    </lineage>
</organism>
<dbReference type="InterPro" id="IPR002725">
    <property type="entry name" value="YgjP-like_metallopeptidase"/>
</dbReference>
<dbReference type="Proteomes" id="UP000444401">
    <property type="component" value="Unassembled WGS sequence"/>
</dbReference>
<evidence type="ECO:0000313" key="3">
    <source>
        <dbReference type="Proteomes" id="UP000444401"/>
    </source>
</evidence>
<gene>
    <name evidence="2" type="ORF">GRI72_00265</name>
</gene>
<reference evidence="2 3" key="1">
    <citation type="submission" date="2019-12" db="EMBL/GenBank/DDBJ databases">
        <title>Genomic-based taxomic classification of the family Erythrobacteraceae.</title>
        <authorList>
            <person name="Xu L."/>
        </authorList>
    </citation>
    <scope>NUCLEOTIDE SEQUENCE [LARGE SCALE GENOMIC DNA]</scope>
    <source>
        <strain evidence="2 3">H32</strain>
    </source>
</reference>
<dbReference type="PANTHER" id="PTHR30399:SF1">
    <property type="entry name" value="UTP PYROPHOSPHATASE"/>
    <property type="match status" value="1"/>
</dbReference>
<feature type="domain" description="YgjP-like metallopeptidase" evidence="1">
    <location>
        <begin position="35"/>
        <end position="231"/>
    </location>
</feature>
<protein>
    <submittedName>
        <fullName evidence="2">DUF45 domain-containing protein</fullName>
    </submittedName>
</protein>
<keyword evidence="3" id="KW-1185">Reference proteome</keyword>
<accession>A0ABW9UQX1</accession>
<dbReference type="PANTHER" id="PTHR30399">
    <property type="entry name" value="UNCHARACTERIZED PROTEIN YGJP"/>
    <property type="match status" value="1"/>
</dbReference>
<dbReference type="RefSeq" id="WP_160731951.1">
    <property type="nucleotide sequence ID" value="NZ_WTYO01000001.1"/>
</dbReference>
<dbReference type="Gene3D" id="3.30.2010.10">
    <property type="entry name" value="Metalloproteases ('zincins'), catalytic domain"/>
    <property type="match status" value="1"/>
</dbReference>
<dbReference type="CDD" id="cd07344">
    <property type="entry name" value="M48_yhfN_like"/>
    <property type="match status" value="1"/>
</dbReference>
<evidence type="ECO:0000259" key="1">
    <source>
        <dbReference type="Pfam" id="PF01863"/>
    </source>
</evidence>
<sequence>MIDWLRREPREAPEIALGQRRLPVIVVRHPRARRMTLRLAPAGDAVRVTLPRWGRTAEALAFARSRAEWLAAQLAKVPAPDPPRPGGRLPYRGRALAIAWSAEGPRGPHLVDETIAVGGPQRHLAARLARWLEGEGLRLMAADLADFAAAAGLPRPALRLSRARRRWGSCASDGTVRINWRLVMAPDAVRRSVVAHEVAHLLHFDHGPAFKAALERIYDGDLAAADRWLKDRGRTLYAPFG</sequence>
<dbReference type="Pfam" id="PF01863">
    <property type="entry name" value="YgjP-like"/>
    <property type="match status" value="1"/>
</dbReference>
<dbReference type="InterPro" id="IPR053136">
    <property type="entry name" value="UTP_pyrophosphatase-like"/>
</dbReference>
<comment type="caution">
    <text evidence="2">The sequence shown here is derived from an EMBL/GenBank/DDBJ whole genome shotgun (WGS) entry which is preliminary data.</text>
</comment>
<proteinExistence type="predicted"/>
<evidence type="ECO:0000313" key="2">
    <source>
        <dbReference type="EMBL" id="MXO67269.1"/>
    </source>
</evidence>